<proteinExistence type="inferred from homology"/>
<dbReference type="NCBIfam" id="TIGR01694">
    <property type="entry name" value="MTAP"/>
    <property type="match status" value="1"/>
</dbReference>
<dbReference type="InterPro" id="IPR035994">
    <property type="entry name" value="Nucleoside_phosphorylase_sf"/>
</dbReference>
<dbReference type="InterPro" id="IPR018099">
    <property type="entry name" value="Purine_phosphorylase-2_CS"/>
</dbReference>
<dbReference type="InterPro" id="IPR000845">
    <property type="entry name" value="Nucleoside_phosphorylase_d"/>
</dbReference>
<organism evidence="6 7">
    <name type="scientific">Tenebrio molitor</name>
    <name type="common">Yellow mealworm beetle</name>
    <dbReference type="NCBI Taxonomy" id="7067"/>
    <lineage>
        <taxon>Eukaryota</taxon>
        <taxon>Metazoa</taxon>
        <taxon>Ecdysozoa</taxon>
        <taxon>Arthropoda</taxon>
        <taxon>Hexapoda</taxon>
        <taxon>Insecta</taxon>
        <taxon>Pterygota</taxon>
        <taxon>Neoptera</taxon>
        <taxon>Endopterygota</taxon>
        <taxon>Coleoptera</taxon>
        <taxon>Polyphaga</taxon>
        <taxon>Cucujiformia</taxon>
        <taxon>Tenebrionidae</taxon>
        <taxon>Tenebrio</taxon>
    </lineage>
</organism>
<dbReference type="SUPFAM" id="SSF53167">
    <property type="entry name" value="Purine and uridine phosphorylases"/>
    <property type="match status" value="1"/>
</dbReference>
<comment type="subcellular location">
    <subcellularLocation>
        <location evidence="4">Cytoplasm</location>
    </subcellularLocation>
    <subcellularLocation>
        <location evidence="4">Nucleus</location>
    </subcellularLocation>
</comment>
<dbReference type="AlphaFoldDB" id="A0A8J6HV36"/>
<sequence>MSKKIKIGIIGGSGLDNPDILKNSKIKTAPQTPFGKPSDDLTVGEIEGIECVLLARHGRKHNVMPGNVNYRANIWTLKEEGCTHIVAATATGSLQEHIKPGDVVILDNFIDRTQGRKQTFYDGEAKHPQGICHLPMEPAFHEKTRQMIIQTAQQLNIAVHKTGTVVTIEGPRFSSKAESNMFRQWGGHVINMTSVPEVVLAKEAGICYAAIALATDYDCWKENKEEHVTVADVLATFKKNCTKVTALITAVVPKIAKENWDQSCKELQQPFMTANVLERSTGYRIALAPVAFL</sequence>
<comment type="caution">
    <text evidence="6">The sequence shown here is derived from an EMBL/GenBank/DDBJ whole genome shotgun (WGS) entry which is preliminary data.</text>
</comment>
<dbReference type="EMBL" id="JABDTM020011983">
    <property type="protein sequence ID" value="KAH0820406.1"/>
    <property type="molecule type" value="Genomic_DNA"/>
</dbReference>
<protein>
    <recommendedName>
        <fullName evidence="4">S-methyl-5'-thioadenosine phosphorylase</fullName>
        <ecNumber evidence="4">2.4.2.28</ecNumber>
    </recommendedName>
    <alternativeName>
        <fullName evidence="4">5'-methylthioadenosine phosphorylase</fullName>
        <shortName evidence="4">MTA phosphorylase</shortName>
        <shortName evidence="4">MTAP</shortName>
        <shortName evidence="4">MTAPase</shortName>
    </alternativeName>
</protein>
<dbReference type="InterPro" id="IPR010044">
    <property type="entry name" value="MTAP"/>
</dbReference>
<keyword evidence="4" id="KW-0963">Cytoplasm</keyword>
<gene>
    <name evidence="6" type="ORF">GEV33_002385</name>
</gene>
<evidence type="ECO:0000256" key="2">
    <source>
        <dbReference type="ARBA" id="ARBA00022679"/>
    </source>
</evidence>
<comment type="similarity">
    <text evidence="4">Belongs to the PNP/MTAP phosphorylase family. MTAP subfamily.</text>
</comment>
<evidence type="ECO:0000313" key="6">
    <source>
        <dbReference type="EMBL" id="KAH0820406.1"/>
    </source>
</evidence>
<dbReference type="CDD" id="cd09010">
    <property type="entry name" value="MTAP_SsMTAPII_like_MTIP"/>
    <property type="match status" value="1"/>
</dbReference>
<dbReference type="Gene3D" id="3.40.50.1580">
    <property type="entry name" value="Nucleoside phosphorylase domain"/>
    <property type="match status" value="1"/>
</dbReference>
<reference evidence="6" key="2">
    <citation type="submission" date="2021-08" db="EMBL/GenBank/DDBJ databases">
        <authorList>
            <person name="Eriksson T."/>
        </authorList>
    </citation>
    <scope>NUCLEOTIDE SEQUENCE</scope>
    <source>
        <strain evidence="6">Stoneville</strain>
        <tissue evidence="6">Whole head</tissue>
    </source>
</reference>
<dbReference type="HAMAP" id="MF_01963">
    <property type="entry name" value="MTAP"/>
    <property type="match status" value="1"/>
</dbReference>
<dbReference type="Proteomes" id="UP000719412">
    <property type="component" value="Unassembled WGS sequence"/>
</dbReference>
<name>A0A8J6HV36_TENMO</name>
<feature type="binding site" evidence="4">
    <location>
        <begin position="216"/>
        <end position="218"/>
    </location>
    <ligand>
        <name>substrate</name>
    </ligand>
</feature>
<dbReference type="GO" id="GO:0006166">
    <property type="term" value="P:purine ribonucleoside salvage"/>
    <property type="evidence" value="ECO:0007669"/>
    <property type="project" value="UniProtKB-KW"/>
</dbReference>
<keyword evidence="3 4" id="KW-0660">Purine salvage</keyword>
<feature type="binding site" evidence="4">
    <location>
        <position position="193"/>
    </location>
    <ligand>
        <name>phosphate</name>
        <dbReference type="ChEBI" id="CHEBI:43474"/>
    </ligand>
</feature>
<dbReference type="GO" id="GO:0005829">
    <property type="term" value="C:cytosol"/>
    <property type="evidence" value="ECO:0007669"/>
    <property type="project" value="TreeGrafter"/>
</dbReference>
<accession>A0A8J6HV36</accession>
<feature type="site" description="Important for substrate specificity" evidence="4">
    <location>
        <position position="174"/>
    </location>
</feature>
<dbReference type="GO" id="GO:0019509">
    <property type="term" value="P:L-methionine salvage from methylthioadenosine"/>
    <property type="evidence" value="ECO:0007669"/>
    <property type="project" value="UniProtKB-UniRule"/>
</dbReference>
<dbReference type="GO" id="GO:0017061">
    <property type="term" value="F:S-methyl-5-thioadenosine phosphorylase activity"/>
    <property type="evidence" value="ECO:0007669"/>
    <property type="project" value="UniProtKB-UniRule"/>
</dbReference>
<reference evidence="6" key="1">
    <citation type="journal article" date="2020" name="J Insects Food Feed">
        <title>The yellow mealworm (Tenebrio molitor) genome: a resource for the emerging insects as food and feed industry.</title>
        <authorList>
            <person name="Eriksson T."/>
            <person name="Andere A."/>
            <person name="Kelstrup H."/>
            <person name="Emery V."/>
            <person name="Picard C."/>
        </authorList>
    </citation>
    <scope>NUCLEOTIDE SEQUENCE</scope>
    <source>
        <strain evidence="6">Stoneville</strain>
        <tissue evidence="6">Whole head</tissue>
    </source>
</reference>
<dbReference type="FunFam" id="3.40.50.1580:FF:000012">
    <property type="entry name" value="Probable 6-oxopurine nucleoside phosphorylase"/>
    <property type="match status" value="1"/>
</dbReference>
<keyword evidence="1 4" id="KW-0328">Glycosyltransferase</keyword>
<comment type="function">
    <text evidence="4">Catalyzes the reversible phosphorylation of S-methyl-5'-thioadenosine (MTA) to adenine and 5-methylthioribose-1-phosphate. Involved in the breakdown of MTA, a major by-product of polyamine biosynthesis. Responsible for the first step in the methionine salvage pathway after MTA has been generated from S-adenosylmethionine. Has broad substrate specificity with 6-aminopurine nucleosides as preferred substrates.</text>
</comment>
<dbReference type="UniPathway" id="UPA00904">
    <property type="reaction ID" value="UER00873"/>
</dbReference>
<comment type="pathway">
    <text evidence="4">Amino-acid biosynthesis; L-methionine biosynthesis via salvage pathway; S-methyl-5-thio-alpha-D-ribose 1-phosphate from S-methyl-5'-thioadenosine (phosphorylase route): step 1/1.</text>
</comment>
<feature type="domain" description="Nucleoside phosphorylase" evidence="5">
    <location>
        <begin position="6"/>
        <end position="252"/>
    </location>
</feature>
<dbReference type="GO" id="GO:0005634">
    <property type="term" value="C:nucleus"/>
    <property type="evidence" value="ECO:0007669"/>
    <property type="project" value="UniProtKB-SubCell"/>
</dbReference>
<keyword evidence="7" id="KW-1185">Reference proteome</keyword>
<comment type="subunit">
    <text evidence="4">Homotrimer.</text>
</comment>
<evidence type="ECO:0000256" key="4">
    <source>
        <dbReference type="HAMAP-Rule" id="MF_03155"/>
    </source>
</evidence>
<keyword evidence="2 4" id="KW-0808">Transferase</keyword>
<dbReference type="PROSITE" id="PS01240">
    <property type="entry name" value="PNP_MTAP_2"/>
    <property type="match status" value="1"/>
</dbReference>
<comment type="catalytic activity">
    <reaction evidence="4">
        <text>S-methyl-5'-thioadenosine + phosphate = 5-(methylsulfanyl)-alpha-D-ribose 1-phosphate + adenine</text>
        <dbReference type="Rhea" id="RHEA:11852"/>
        <dbReference type="ChEBI" id="CHEBI:16708"/>
        <dbReference type="ChEBI" id="CHEBI:17509"/>
        <dbReference type="ChEBI" id="CHEBI:43474"/>
        <dbReference type="ChEBI" id="CHEBI:58533"/>
        <dbReference type="EC" id="2.4.2.28"/>
    </reaction>
</comment>
<keyword evidence="4" id="KW-0539">Nucleus</keyword>
<feature type="binding site" evidence="4">
    <location>
        <position position="192"/>
    </location>
    <ligand>
        <name>substrate</name>
    </ligand>
</feature>
<evidence type="ECO:0000313" key="7">
    <source>
        <dbReference type="Proteomes" id="UP000719412"/>
    </source>
</evidence>
<dbReference type="Pfam" id="PF01048">
    <property type="entry name" value="PNP_UDP_1"/>
    <property type="match status" value="1"/>
</dbReference>
<feature type="site" description="Important for substrate specificity" evidence="4">
    <location>
        <position position="230"/>
    </location>
</feature>
<dbReference type="EC" id="2.4.2.28" evidence="4"/>
<evidence type="ECO:0000259" key="5">
    <source>
        <dbReference type="Pfam" id="PF01048"/>
    </source>
</evidence>
<dbReference type="PANTHER" id="PTHR42679:SF2">
    <property type="entry name" value="S-METHYL-5'-THIOADENOSINE PHOSPHORYLASE"/>
    <property type="match status" value="1"/>
</dbReference>
<evidence type="ECO:0000256" key="3">
    <source>
        <dbReference type="ARBA" id="ARBA00022726"/>
    </source>
</evidence>
<feature type="binding site" evidence="4">
    <location>
        <position position="13"/>
    </location>
    <ligand>
        <name>phosphate</name>
        <dbReference type="ChEBI" id="CHEBI:43474"/>
    </ligand>
</feature>
<evidence type="ECO:0000256" key="1">
    <source>
        <dbReference type="ARBA" id="ARBA00022676"/>
    </source>
</evidence>
<feature type="binding site" evidence="4">
    <location>
        <begin position="89"/>
        <end position="90"/>
    </location>
    <ligand>
        <name>phosphate</name>
        <dbReference type="ChEBI" id="CHEBI:43474"/>
    </ligand>
</feature>
<dbReference type="PANTHER" id="PTHR42679">
    <property type="entry name" value="S-METHYL-5'-THIOADENOSINE PHOSPHORYLASE"/>
    <property type="match status" value="1"/>
</dbReference>
<feature type="binding site" evidence="4">
    <location>
        <begin position="56"/>
        <end position="57"/>
    </location>
    <ligand>
        <name>phosphate</name>
        <dbReference type="ChEBI" id="CHEBI:43474"/>
    </ligand>
</feature>